<dbReference type="PANTHER" id="PTHR43884:SF20">
    <property type="entry name" value="ACYL-COA DEHYDROGENASE FADE28"/>
    <property type="match status" value="1"/>
</dbReference>
<dbReference type="RefSeq" id="WP_379872482.1">
    <property type="nucleotide sequence ID" value="NZ_JBHTBH010000009.1"/>
</dbReference>
<comment type="caution">
    <text evidence="8">The sequence shown here is derived from an EMBL/GenBank/DDBJ whole genome shotgun (WGS) entry which is preliminary data.</text>
</comment>
<proteinExistence type="inferred from homology"/>
<feature type="domain" description="Acyl-CoA dehydrogenase/oxidase C-terminal" evidence="6">
    <location>
        <begin position="233"/>
        <end position="375"/>
    </location>
</feature>
<comment type="cofactor">
    <cofactor evidence="1">
        <name>FAD</name>
        <dbReference type="ChEBI" id="CHEBI:57692"/>
    </cofactor>
</comment>
<comment type="similarity">
    <text evidence="2">Belongs to the acyl-CoA dehydrogenase family.</text>
</comment>
<organism evidence="8 9">
    <name type="scientific">Marinactinospora rubrisoli</name>
    <dbReference type="NCBI Taxonomy" id="2715399"/>
    <lineage>
        <taxon>Bacteria</taxon>
        <taxon>Bacillati</taxon>
        <taxon>Actinomycetota</taxon>
        <taxon>Actinomycetes</taxon>
        <taxon>Streptosporangiales</taxon>
        <taxon>Nocardiopsidaceae</taxon>
        <taxon>Marinactinospora</taxon>
    </lineage>
</organism>
<dbReference type="InterPro" id="IPR013786">
    <property type="entry name" value="AcylCoA_DH/ox_N"/>
</dbReference>
<gene>
    <name evidence="8" type="ORF">ACFQRF_19030</name>
</gene>
<dbReference type="InterPro" id="IPR046373">
    <property type="entry name" value="Acyl-CoA_Oxase/DH_mid-dom_sf"/>
</dbReference>
<dbReference type="PANTHER" id="PTHR43884">
    <property type="entry name" value="ACYL-COA DEHYDROGENASE"/>
    <property type="match status" value="1"/>
</dbReference>
<accession>A0ABW2KKT4</accession>
<dbReference type="SUPFAM" id="SSF56645">
    <property type="entry name" value="Acyl-CoA dehydrogenase NM domain-like"/>
    <property type="match status" value="1"/>
</dbReference>
<dbReference type="SUPFAM" id="SSF47203">
    <property type="entry name" value="Acyl-CoA dehydrogenase C-terminal domain-like"/>
    <property type="match status" value="1"/>
</dbReference>
<evidence type="ECO:0000259" key="7">
    <source>
        <dbReference type="Pfam" id="PF02771"/>
    </source>
</evidence>
<dbReference type="Gene3D" id="1.10.540.10">
    <property type="entry name" value="Acyl-CoA dehydrogenase/oxidase, N-terminal domain"/>
    <property type="match status" value="1"/>
</dbReference>
<keyword evidence="3" id="KW-0285">Flavoprotein</keyword>
<keyword evidence="9" id="KW-1185">Reference proteome</keyword>
<dbReference type="Gene3D" id="2.40.110.10">
    <property type="entry name" value="Butyryl-CoA Dehydrogenase, subunit A, domain 2"/>
    <property type="match status" value="1"/>
</dbReference>
<evidence type="ECO:0000256" key="3">
    <source>
        <dbReference type="ARBA" id="ARBA00022630"/>
    </source>
</evidence>
<evidence type="ECO:0000259" key="6">
    <source>
        <dbReference type="Pfam" id="PF00441"/>
    </source>
</evidence>
<evidence type="ECO:0000313" key="9">
    <source>
        <dbReference type="Proteomes" id="UP001596540"/>
    </source>
</evidence>
<keyword evidence="4" id="KW-0274">FAD</keyword>
<protein>
    <submittedName>
        <fullName evidence="8">Acyl-CoA dehydrogenase family protein</fullName>
        <ecNumber evidence="8">1.-.-.-</ecNumber>
    </submittedName>
</protein>
<evidence type="ECO:0000313" key="8">
    <source>
        <dbReference type="EMBL" id="MFC7329831.1"/>
    </source>
</evidence>
<dbReference type="InterPro" id="IPR009075">
    <property type="entry name" value="AcylCo_DH/oxidase_C"/>
</dbReference>
<dbReference type="Pfam" id="PF00441">
    <property type="entry name" value="Acyl-CoA_dh_1"/>
    <property type="match status" value="1"/>
</dbReference>
<dbReference type="InterPro" id="IPR009100">
    <property type="entry name" value="AcylCoA_DH/oxidase_NM_dom_sf"/>
</dbReference>
<evidence type="ECO:0000256" key="2">
    <source>
        <dbReference type="ARBA" id="ARBA00009347"/>
    </source>
</evidence>
<evidence type="ECO:0000256" key="5">
    <source>
        <dbReference type="ARBA" id="ARBA00023002"/>
    </source>
</evidence>
<evidence type="ECO:0000256" key="1">
    <source>
        <dbReference type="ARBA" id="ARBA00001974"/>
    </source>
</evidence>
<evidence type="ECO:0000256" key="4">
    <source>
        <dbReference type="ARBA" id="ARBA00022827"/>
    </source>
</evidence>
<reference evidence="9" key="1">
    <citation type="journal article" date="2019" name="Int. J. Syst. Evol. Microbiol.">
        <title>The Global Catalogue of Microorganisms (GCM) 10K type strain sequencing project: providing services to taxonomists for standard genome sequencing and annotation.</title>
        <authorList>
            <consortium name="The Broad Institute Genomics Platform"/>
            <consortium name="The Broad Institute Genome Sequencing Center for Infectious Disease"/>
            <person name="Wu L."/>
            <person name="Ma J."/>
        </authorList>
    </citation>
    <scope>NUCLEOTIDE SEQUENCE [LARGE SCALE GENOMIC DNA]</scope>
    <source>
        <strain evidence="9">CGMCC 4.7382</strain>
    </source>
</reference>
<sequence length="383" mass="38657">MEGLVSPDADGPRLLYGEIEEDLRASVRALLTDRCPWQAVLARVETAEVTDTALWRALAAIGAAGLPIADADGGSGASFREASVVAEELGRAVAPVPFLGSAVLATAALLALPDSGGGRPSAGTLAGLAAGERTATLLVPLATPPDAPFPASVRAADGRLTGTVRGAADADVADLLVVPATGPDGAGLYLVAAADSERTPLVGLDLTRPLADIRLSAAPARALATGAPAEQAVRSALVTGAALLAAEQLGVAEWALETTIGHLRIRTQFARPLGSFQALKHRLADLWVAISQARAVVRNAAGAVAAGGPDAPLAAALAQAFVPGVAVRAAEEAVQMHGGIGFTWEHPAHLYLKRAKSAALALGTADRHRAAIARMVDLPGADG</sequence>
<dbReference type="EC" id="1.-.-.-" evidence="8"/>
<dbReference type="Gene3D" id="1.20.140.10">
    <property type="entry name" value="Butyryl-CoA Dehydrogenase, subunit A, domain 3"/>
    <property type="match status" value="1"/>
</dbReference>
<dbReference type="Pfam" id="PF02771">
    <property type="entry name" value="Acyl-CoA_dh_N"/>
    <property type="match status" value="1"/>
</dbReference>
<feature type="domain" description="Acyl-CoA dehydrogenase/oxidase N-terminal" evidence="7">
    <location>
        <begin position="20"/>
        <end position="102"/>
    </location>
</feature>
<dbReference type="InterPro" id="IPR037069">
    <property type="entry name" value="AcylCoA_DH/ox_N_sf"/>
</dbReference>
<dbReference type="InterPro" id="IPR036250">
    <property type="entry name" value="AcylCo_DH-like_C"/>
</dbReference>
<dbReference type="GO" id="GO:0016491">
    <property type="term" value="F:oxidoreductase activity"/>
    <property type="evidence" value="ECO:0007669"/>
    <property type="project" value="UniProtKB-KW"/>
</dbReference>
<keyword evidence="5 8" id="KW-0560">Oxidoreductase</keyword>
<name>A0ABW2KKT4_9ACTN</name>
<dbReference type="EMBL" id="JBHTBH010000009">
    <property type="protein sequence ID" value="MFC7329831.1"/>
    <property type="molecule type" value="Genomic_DNA"/>
</dbReference>
<dbReference type="Proteomes" id="UP001596540">
    <property type="component" value="Unassembled WGS sequence"/>
</dbReference>